<dbReference type="EMBL" id="JAHQXF010000001">
    <property type="protein sequence ID" value="MBV0922947.1"/>
    <property type="molecule type" value="Genomic_DNA"/>
</dbReference>
<comment type="caution">
    <text evidence="2">The sequence shown here is derived from an EMBL/GenBank/DDBJ whole genome shotgun (WGS) entry which is preliminary data.</text>
</comment>
<dbReference type="InterPro" id="IPR040624">
    <property type="entry name" value="HalOD1"/>
</dbReference>
<dbReference type="OrthoDB" id="205616at2157"/>
<evidence type="ECO:0000313" key="3">
    <source>
        <dbReference type="Proteomes" id="UP000766550"/>
    </source>
</evidence>
<proteinExistence type="predicted"/>
<dbReference type="Proteomes" id="UP000766550">
    <property type="component" value="Unassembled WGS sequence"/>
</dbReference>
<protein>
    <recommendedName>
        <fullName evidence="1">Halobacterial output domain-containing protein</fullName>
    </recommendedName>
</protein>
<reference evidence="2 3" key="1">
    <citation type="submission" date="2021-06" db="EMBL/GenBank/DDBJ databases">
        <title>New haloarchaea isolates fom saline soil.</title>
        <authorList>
            <person name="Duran-Viseras A."/>
            <person name="Sanchez-Porro C.S."/>
            <person name="Ventosa A."/>
        </authorList>
    </citation>
    <scope>NUCLEOTIDE SEQUENCE [LARGE SCALE GENOMIC DNA]</scope>
    <source>
        <strain evidence="2 3">JCM 183640</strain>
    </source>
</reference>
<dbReference type="Pfam" id="PF18545">
    <property type="entry name" value="HalOD1"/>
    <property type="match status" value="1"/>
</dbReference>
<name>A0A8J8C2D3_9EURY</name>
<keyword evidence="3" id="KW-1185">Reference proteome</keyword>
<dbReference type="AlphaFoldDB" id="A0A8J8C2D3"/>
<accession>A0A8J8C2D3</accession>
<feature type="domain" description="Halobacterial output" evidence="1">
    <location>
        <begin position="8"/>
        <end position="67"/>
    </location>
</feature>
<dbReference type="RefSeq" id="WP_162316114.1">
    <property type="nucleotide sequence ID" value="NZ_JAHQXF010000001.1"/>
</dbReference>
<evidence type="ECO:0000313" key="2">
    <source>
        <dbReference type="EMBL" id="MBV0922947.1"/>
    </source>
</evidence>
<organism evidence="2 3">
    <name type="scientific">Haloarcula limicola</name>
    <dbReference type="NCBI Taxonomy" id="1429915"/>
    <lineage>
        <taxon>Archaea</taxon>
        <taxon>Methanobacteriati</taxon>
        <taxon>Methanobacteriota</taxon>
        <taxon>Stenosarchaea group</taxon>
        <taxon>Halobacteria</taxon>
        <taxon>Halobacteriales</taxon>
        <taxon>Haloarculaceae</taxon>
        <taxon>Haloarcula</taxon>
    </lineage>
</organism>
<sequence length="80" mass="8869">MIEDDALPPSVRIVEAFARYRDTDPLALPFTLEETIDTDALDALFAGGQRSVSVTFTVDGHRVVAREAVSIDGREFDRDE</sequence>
<evidence type="ECO:0000259" key="1">
    <source>
        <dbReference type="Pfam" id="PF18545"/>
    </source>
</evidence>
<gene>
    <name evidence="2" type="ORF">KTS45_01930</name>
</gene>